<keyword evidence="4 6" id="KW-1133">Transmembrane helix</keyword>
<reference evidence="8 9" key="1">
    <citation type="submission" date="2016-10" db="EMBL/GenBank/DDBJ databases">
        <authorList>
            <person name="Varghese N."/>
            <person name="Submissions S."/>
        </authorList>
    </citation>
    <scope>NUCLEOTIDE SEQUENCE [LARGE SCALE GENOMIC DNA]</scope>
    <source>
        <strain evidence="8 9">DSM 2373</strain>
    </source>
</reference>
<dbReference type="Gene3D" id="1.20.1640.10">
    <property type="entry name" value="Multidrug efflux transporter AcrB transmembrane domain"/>
    <property type="match status" value="2"/>
</dbReference>
<feature type="transmembrane region" description="Helical" evidence="6">
    <location>
        <begin position="329"/>
        <end position="354"/>
    </location>
</feature>
<dbReference type="RefSeq" id="WP_066957493.1">
    <property type="nucleotide sequence ID" value="NZ_BCNX01000007.1"/>
</dbReference>
<dbReference type="AlphaFoldDB" id="A0A1G8ZDK6"/>
<dbReference type="GO" id="GO:0022857">
    <property type="term" value="F:transmembrane transporter activity"/>
    <property type="evidence" value="ECO:0007669"/>
    <property type="project" value="InterPro"/>
</dbReference>
<dbReference type="GO" id="GO:0005886">
    <property type="term" value="C:plasma membrane"/>
    <property type="evidence" value="ECO:0007669"/>
    <property type="project" value="UniProtKB-SubCell"/>
</dbReference>
<feature type="transmembrane region" description="Helical" evidence="6">
    <location>
        <begin position="16"/>
        <end position="37"/>
    </location>
</feature>
<dbReference type="STRING" id="2200.GCA_001571405_01444"/>
<dbReference type="NCBIfam" id="TIGR00921">
    <property type="entry name" value="2A067"/>
    <property type="match status" value="1"/>
</dbReference>
<organism evidence="8 9">
    <name type="scientific">Methanoculleus thermophilus</name>
    <dbReference type="NCBI Taxonomy" id="2200"/>
    <lineage>
        <taxon>Archaea</taxon>
        <taxon>Methanobacteriati</taxon>
        <taxon>Methanobacteriota</taxon>
        <taxon>Stenosarchaea group</taxon>
        <taxon>Methanomicrobia</taxon>
        <taxon>Methanomicrobiales</taxon>
        <taxon>Methanomicrobiaceae</taxon>
        <taxon>Methanoculleus</taxon>
    </lineage>
</organism>
<feature type="transmembrane region" description="Helical" evidence="6">
    <location>
        <begin position="637"/>
        <end position="657"/>
    </location>
</feature>
<dbReference type="InterPro" id="IPR000731">
    <property type="entry name" value="SSD"/>
</dbReference>
<evidence type="ECO:0000256" key="5">
    <source>
        <dbReference type="ARBA" id="ARBA00023136"/>
    </source>
</evidence>
<feature type="domain" description="SSD" evidence="7">
    <location>
        <begin position="609"/>
        <end position="735"/>
    </location>
</feature>
<name>A0A1G8ZDK6_9EURY</name>
<dbReference type="PANTHER" id="PTHR33406">
    <property type="entry name" value="MEMBRANE PROTEIN MJ1562-RELATED"/>
    <property type="match status" value="1"/>
</dbReference>
<feature type="transmembrane region" description="Helical" evidence="6">
    <location>
        <begin position="256"/>
        <end position="274"/>
    </location>
</feature>
<sequence length="753" mass="81115">MKNPYEWLAAAINNRTWAVAGVAVAVFILALLGLSMVTMQTGDDTYIDKNTPRGALLAHYKETYGSDAIMIIYEADSVRSPDVLTYIDNLQEDLRNERYVDTVSGVVDLVKQANGGTLPSSTAEINAIIEMAPSETVEKMLPSDMMTISVIALEPGVSTQVQGQVIENIKTIVSISDPPPGVSVTVSGTPAFSKEMGEAIGSETGMLILVAMILMVLAVMLLFSHVRYPLLPVGVVAVGLIMTFGFMGLFGIPLSMVVVGAFPVLIGIGIDYAIQLHARFDEEIQRGTIPEAVWATVTNMGPSILIAMSATALGFIAMFFAPVPMVADFGTVCTIGVVSCYIAALIIVPVFAIITRYRPKNEKAPTATSAPASGESFMKRYDRLLGRIAYTVAKHPIPVIMLFAVVAAGGFYLDEKVPVSADEKTFVPDDMPALRSLEKITRVMGSTSTIPIVVTADDVLSPETLAWIDQFGVYEQEHNDKITGVTSIATLIRQYNNGVLPSTEREVDDVIARIPENTLARYLNGNMETVLEFSTVQMEMSVARDLVGRIQDDVAWNNPPAGVTAKITGSMEMFAAVMDDIEESKTYMTVLGFAFILGFLILVYRKFSAISPVIPIVFIVGWNGAIMYLLGLDYTPLTAVLGSMTIGVASEYTILIMERCEEELARGAEFLDAVQIAVQKIGTAITASGMTTVFGFSALTISTFNIISNFGIVTVITVGFSLMGAIVVMPAILSLMYRFSGRSHIPVNAGIAE</sequence>
<evidence type="ECO:0000313" key="9">
    <source>
        <dbReference type="Proteomes" id="UP000326500"/>
    </source>
</evidence>
<evidence type="ECO:0000256" key="1">
    <source>
        <dbReference type="ARBA" id="ARBA00004651"/>
    </source>
</evidence>
<keyword evidence="5 6" id="KW-0472">Membrane</keyword>
<dbReference type="OrthoDB" id="42357at2157"/>
<feature type="transmembrane region" description="Helical" evidence="6">
    <location>
        <begin position="230"/>
        <end position="250"/>
    </location>
</feature>
<evidence type="ECO:0000256" key="3">
    <source>
        <dbReference type="ARBA" id="ARBA00022692"/>
    </source>
</evidence>
<evidence type="ECO:0000256" key="4">
    <source>
        <dbReference type="ARBA" id="ARBA00022989"/>
    </source>
</evidence>
<dbReference type="EMBL" id="FNFT01000004">
    <property type="protein sequence ID" value="SDK13023.1"/>
    <property type="molecule type" value="Genomic_DNA"/>
</dbReference>
<keyword evidence="2" id="KW-1003">Cell membrane</keyword>
<dbReference type="InterPro" id="IPR050545">
    <property type="entry name" value="Mycobact_MmpL"/>
</dbReference>
<evidence type="ECO:0000256" key="2">
    <source>
        <dbReference type="ARBA" id="ARBA00022475"/>
    </source>
</evidence>
<dbReference type="PANTHER" id="PTHR33406:SF13">
    <property type="entry name" value="MEMBRANE PROTEIN YDFJ"/>
    <property type="match status" value="1"/>
</dbReference>
<feature type="transmembrane region" description="Helical" evidence="6">
    <location>
        <begin position="613"/>
        <end position="631"/>
    </location>
</feature>
<dbReference type="PRINTS" id="PR00702">
    <property type="entry name" value="ACRIFLAVINRP"/>
</dbReference>
<evidence type="ECO:0000256" key="6">
    <source>
        <dbReference type="SAM" id="Phobius"/>
    </source>
</evidence>
<gene>
    <name evidence="8" type="ORF">SAMN04488571_104110</name>
</gene>
<protein>
    <recommendedName>
        <fullName evidence="7">SSD domain-containing protein</fullName>
    </recommendedName>
</protein>
<feature type="transmembrane region" description="Helical" evidence="6">
    <location>
        <begin position="710"/>
        <end position="733"/>
    </location>
</feature>
<keyword evidence="3 6" id="KW-0812">Transmembrane</keyword>
<proteinExistence type="predicted"/>
<dbReference type="Pfam" id="PF03176">
    <property type="entry name" value="MMPL"/>
    <property type="match status" value="2"/>
</dbReference>
<evidence type="ECO:0000313" key="8">
    <source>
        <dbReference type="EMBL" id="SDK13023.1"/>
    </source>
</evidence>
<feature type="transmembrane region" description="Helical" evidence="6">
    <location>
        <begin position="304"/>
        <end position="323"/>
    </location>
</feature>
<evidence type="ECO:0000259" key="7">
    <source>
        <dbReference type="PROSITE" id="PS50156"/>
    </source>
</evidence>
<feature type="domain" description="SSD" evidence="7">
    <location>
        <begin position="235"/>
        <end position="354"/>
    </location>
</feature>
<feature type="transmembrane region" description="Helical" evidence="6">
    <location>
        <begin position="204"/>
        <end position="223"/>
    </location>
</feature>
<dbReference type="InterPro" id="IPR001036">
    <property type="entry name" value="Acrflvin-R"/>
</dbReference>
<dbReference type="PROSITE" id="PS50156">
    <property type="entry name" value="SSD"/>
    <property type="match status" value="2"/>
</dbReference>
<dbReference type="Proteomes" id="UP000326500">
    <property type="component" value="Unassembled WGS sequence"/>
</dbReference>
<feature type="transmembrane region" description="Helical" evidence="6">
    <location>
        <begin position="681"/>
        <end position="704"/>
    </location>
</feature>
<keyword evidence="9" id="KW-1185">Reference proteome</keyword>
<accession>A0A1G8ZDK6</accession>
<dbReference type="SUPFAM" id="SSF82866">
    <property type="entry name" value="Multidrug efflux transporter AcrB transmembrane domain"/>
    <property type="match status" value="2"/>
</dbReference>
<feature type="transmembrane region" description="Helical" evidence="6">
    <location>
        <begin position="586"/>
        <end position="604"/>
    </location>
</feature>
<dbReference type="InterPro" id="IPR004869">
    <property type="entry name" value="MMPL_dom"/>
</dbReference>
<feature type="transmembrane region" description="Helical" evidence="6">
    <location>
        <begin position="388"/>
        <end position="413"/>
    </location>
</feature>
<comment type="subcellular location">
    <subcellularLocation>
        <location evidence="1">Cell membrane</location>
        <topology evidence="1">Multi-pass membrane protein</topology>
    </subcellularLocation>
</comment>